<feature type="region of interest" description="Disordered" evidence="5">
    <location>
        <begin position="185"/>
        <end position="250"/>
    </location>
</feature>
<proteinExistence type="predicted"/>
<evidence type="ECO:0000313" key="8">
    <source>
        <dbReference type="EMBL" id="KAK7093604.1"/>
    </source>
</evidence>
<keyword evidence="4" id="KW-0458">Lysosome</keyword>
<comment type="subcellular location">
    <subcellularLocation>
        <location evidence="1">Cytoplasm</location>
    </subcellularLocation>
    <subcellularLocation>
        <location evidence="2">Lysosome membrane</location>
    </subcellularLocation>
</comment>
<dbReference type="CDD" id="cd17680">
    <property type="entry name" value="RUN_PLEKHM2"/>
    <property type="match status" value="1"/>
</dbReference>
<dbReference type="InterPro" id="IPR047327">
    <property type="entry name" value="RUN_PLEKHM2"/>
</dbReference>
<evidence type="ECO:0000313" key="9">
    <source>
        <dbReference type="Proteomes" id="UP001374579"/>
    </source>
</evidence>
<feature type="compositionally biased region" description="Low complexity" evidence="5">
    <location>
        <begin position="208"/>
        <end position="250"/>
    </location>
</feature>
<dbReference type="GO" id="GO:0007030">
    <property type="term" value="P:Golgi organization"/>
    <property type="evidence" value="ECO:0007669"/>
    <property type="project" value="TreeGrafter"/>
</dbReference>
<dbReference type="PANTHER" id="PTHR46556:SF1">
    <property type="entry name" value="PLECKSTRIN HOMOLOGY DOMAIN-CONTAINING FAMILY M MEMBER 2"/>
    <property type="match status" value="1"/>
</dbReference>
<evidence type="ECO:0000256" key="1">
    <source>
        <dbReference type="ARBA" id="ARBA00004496"/>
    </source>
</evidence>
<keyword evidence="3" id="KW-0963">Cytoplasm</keyword>
<dbReference type="InterPro" id="IPR001849">
    <property type="entry name" value="PH_domain"/>
</dbReference>
<dbReference type="Pfam" id="PF02759">
    <property type="entry name" value="RUN"/>
    <property type="match status" value="1"/>
</dbReference>
<evidence type="ECO:0000256" key="2">
    <source>
        <dbReference type="ARBA" id="ARBA00004656"/>
    </source>
</evidence>
<dbReference type="InterPro" id="IPR057288">
    <property type="entry name" value="PH_PLEKHM2"/>
</dbReference>
<dbReference type="SUPFAM" id="SSF140741">
    <property type="entry name" value="RUN domain-like"/>
    <property type="match status" value="1"/>
</dbReference>
<feature type="compositionally biased region" description="Polar residues" evidence="5">
    <location>
        <begin position="493"/>
        <end position="536"/>
    </location>
</feature>
<dbReference type="SMART" id="SM00233">
    <property type="entry name" value="PH"/>
    <property type="match status" value="1"/>
</dbReference>
<protein>
    <recommendedName>
        <fullName evidence="10">Pleckstrin homology domain-containing family M member 2</fullName>
    </recommendedName>
</protein>
<dbReference type="AlphaFoldDB" id="A0AAN9G3L2"/>
<feature type="compositionally biased region" description="Basic residues" evidence="5">
    <location>
        <begin position="325"/>
        <end position="338"/>
    </location>
</feature>
<dbReference type="GO" id="GO:0032880">
    <property type="term" value="P:regulation of protein localization"/>
    <property type="evidence" value="ECO:0007669"/>
    <property type="project" value="TreeGrafter"/>
</dbReference>
<reference evidence="8 9" key="1">
    <citation type="submission" date="2024-02" db="EMBL/GenBank/DDBJ databases">
        <title>Chromosome-scale genome assembly of the rough periwinkle Littorina saxatilis.</title>
        <authorList>
            <person name="De Jode A."/>
            <person name="Faria R."/>
            <person name="Formenti G."/>
            <person name="Sims Y."/>
            <person name="Smith T.P."/>
            <person name="Tracey A."/>
            <person name="Wood J.M.D."/>
            <person name="Zagrodzka Z.B."/>
            <person name="Johannesson K."/>
            <person name="Butlin R.K."/>
            <person name="Leder E.H."/>
        </authorList>
    </citation>
    <scope>NUCLEOTIDE SEQUENCE [LARGE SCALE GENOMIC DNA]</scope>
    <source>
        <strain evidence="8">Snail1</strain>
        <tissue evidence="8">Muscle</tissue>
    </source>
</reference>
<organism evidence="8 9">
    <name type="scientific">Littorina saxatilis</name>
    <dbReference type="NCBI Taxonomy" id="31220"/>
    <lineage>
        <taxon>Eukaryota</taxon>
        <taxon>Metazoa</taxon>
        <taxon>Spiralia</taxon>
        <taxon>Lophotrochozoa</taxon>
        <taxon>Mollusca</taxon>
        <taxon>Gastropoda</taxon>
        <taxon>Caenogastropoda</taxon>
        <taxon>Littorinimorpha</taxon>
        <taxon>Littorinoidea</taxon>
        <taxon>Littorinidae</taxon>
        <taxon>Littorina</taxon>
    </lineage>
</organism>
<keyword evidence="9" id="KW-1185">Reference proteome</keyword>
<dbReference type="SMART" id="SM00593">
    <property type="entry name" value="RUN"/>
    <property type="match status" value="1"/>
</dbReference>
<evidence type="ECO:0000259" key="6">
    <source>
        <dbReference type="PROSITE" id="PS50003"/>
    </source>
</evidence>
<dbReference type="PROSITE" id="PS50003">
    <property type="entry name" value="PH_DOMAIN"/>
    <property type="match status" value="1"/>
</dbReference>
<sequence>MLTEMALSSDRMRFKDKIIANIAKAIKGIQEAVYFRSQTTADDSPLILRNNDRQCHKLCENLDHVFLHGLKHHSNGYWKVVTEYTHKNAVKELRNLANVTTDLGRGRAWIFMALNDSLLESYIRCVADNVKFLKKFYAKDALLLDQQQMSVLLTLTSGLECVVFQLEYDLPYLDLTAYPPRTRTASELEEDDADHVSLRSAGSIASRPSTETAASTPESTRGMTDSDTASLSSLDTSALRNSSARVSSVSMDSGFPVDMVSIQSSKQRSVTPTDTMSISSHGSGGEPDRLMRLESLVSKTEEVEETEGGLEVIRLKSGKKPATGSRKKRSGLGKKSSKRVVSPVSSATVFGSSVGGGDLEGNSGRPIDIQNSAAAKQGGQKSAEAKSRSFGTSPAFGKTPPGGKSLPCGKSPASDTTPNKVNFFVGSPSPDIPEEERSMTKSQGVMSRSSEQDLENLTTETKNSMVDSFTKLETTVASIRATTTTLHQHQDNDNPQQTFSPDSRNSSSKTGATFTNENSVQFGTSPQSFSASTDSVNKRTSANAALCDNNVTDSAVPEQNSKVPHPAGKMSALEELESKCAQLCGPLTSKGNDSVDHCAFDFSEGTKENSVGLGVNSAVISSSERSSYQYQNGIQAKETSKQEDEEDVDFYSAPGKVGVREDRSHSVGQLHDYMDYIAGHHDDHSEETINEVEQQDEQVMEKERKEWTKSKDYALSLDNNTKLQIMLDVFTKDDEEFIKMFVTREGHSEGEVKVTYVVVTSRTLYLLKRRELDHKFQTELAIPLKDLNFITLSLNKQIINIESSGPNRRKRRIWLTPGDHLLAQQILDCLEAAMLNIEQPTTVRSHCSIGSDEPLQIIALRKYISRDSNCESLQEHEVEIEDYSLVFWEDTQSNKDKQMSTAREGTMLLRTNDPFKGHVWNTVYVILRDFMLCVFANKTDNKPQQYVRLGGEQCVGCRLVTTQEREYCIEIILAKRESWFLSVASEEEVASWRQSLCLAVSEGMQDSANLSCLPCVSVVTGQKLLLCHEDVQTKFCRTIASAKVEEVTALTVDPEVKTYCIVEFESQEYGVSSERWVLYFNAPLEMDRFVEALSRVWKEVYQVGLVAGSIEDLPLQRHCQDQATLLQHAISLK</sequence>
<accession>A0AAN9G3L2</accession>
<dbReference type="GO" id="GO:0032418">
    <property type="term" value="P:lysosome localization"/>
    <property type="evidence" value="ECO:0007669"/>
    <property type="project" value="TreeGrafter"/>
</dbReference>
<evidence type="ECO:0008006" key="10">
    <source>
        <dbReference type="Google" id="ProtNLM"/>
    </source>
</evidence>
<dbReference type="InterPro" id="IPR037213">
    <property type="entry name" value="Run_dom_sf"/>
</dbReference>
<dbReference type="Pfam" id="PF00169">
    <property type="entry name" value="PH"/>
    <property type="match status" value="1"/>
</dbReference>
<feature type="domain" description="PH" evidence="6">
    <location>
        <begin position="900"/>
        <end position="1001"/>
    </location>
</feature>
<dbReference type="EMBL" id="JBAMIC010000019">
    <property type="protein sequence ID" value="KAK7093604.1"/>
    <property type="molecule type" value="Genomic_DNA"/>
</dbReference>
<evidence type="ECO:0000259" key="7">
    <source>
        <dbReference type="PROSITE" id="PS50826"/>
    </source>
</evidence>
<dbReference type="InterPro" id="IPR004012">
    <property type="entry name" value="Run_dom"/>
</dbReference>
<dbReference type="InterPro" id="IPR053015">
    <property type="entry name" value="PH_domain-containing_M2"/>
</dbReference>
<evidence type="ECO:0000256" key="5">
    <source>
        <dbReference type="SAM" id="MobiDB-lite"/>
    </source>
</evidence>
<comment type="caution">
    <text evidence="8">The sequence shown here is derived from an EMBL/GenBank/DDBJ whole genome shotgun (WGS) entry which is preliminary data.</text>
</comment>
<dbReference type="GO" id="GO:0019894">
    <property type="term" value="F:kinesin binding"/>
    <property type="evidence" value="ECO:0007669"/>
    <property type="project" value="TreeGrafter"/>
</dbReference>
<feature type="domain" description="RUN" evidence="7">
    <location>
        <begin position="49"/>
        <end position="171"/>
    </location>
</feature>
<dbReference type="InterPro" id="IPR011993">
    <property type="entry name" value="PH-like_dom_sf"/>
</dbReference>
<dbReference type="Pfam" id="PF23142">
    <property type="entry name" value="PH_PLEKHM2"/>
    <property type="match status" value="1"/>
</dbReference>
<dbReference type="PANTHER" id="PTHR46556">
    <property type="entry name" value="PLECKSTRIN HOMOLOGY DOMAIN-CONTAINING FAMILY M MEMBER 2"/>
    <property type="match status" value="1"/>
</dbReference>
<evidence type="ECO:0000256" key="4">
    <source>
        <dbReference type="ARBA" id="ARBA00023228"/>
    </source>
</evidence>
<dbReference type="GO" id="GO:0005765">
    <property type="term" value="C:lysosomal membrane"/>
    <property type="evidence" value="ECO:0007669"/>
    <property type="project" value="UniProtKB-SubCell"/>
</dbReference>
<dbReference type="PROSITE" id="PS50826">
    <property type="entry name" value="RUN"/>
    <property type="match status" value="1"/>
</dbReference>
<feature type="region of interest" description="Disordered" evidence="5">
    <location>
        <begin position="484"/>
        <end position="536"/>
    </location>
</feature>
<dbReference type="SUPFAM" id="SSF50729">
    <property type="entry name" value="PH domain-like"/>
    <property type="match status" value="1"/>
</dbReference>
<feature type="compositionally biased region" description="Polar residues" evidence="5">
    <location>
        <begin position="262"/>
        <end position="281"/>
    </location>
</feature>
<feature type="region of interest" description="Disordered" evidence="5">
    <location>
        <begin position="262"/>
        <end position="462"/>
    </location>
</feature>
<dbReference type="Proteomes" id="UP001374579">
    <property type="component" value="Unassembled WGS sequence"/>
</dbReference>
<name>A0AAN9G3L2_9CAEN</name>
<gene>
    <name evidence="8" type="ORF">V1264_007325</name>
</gene>
<dbReference type="FunFam" id="1.20.58.900:FF:000004">
    <property type="entry name" value="pleckstrin homology domain-containing family M member 2 isoform X2"/>
    <property type="match status" value="1"/>
</dbReference>
<dbReference type="GO" id="GO:0010008">
    <property type="term" value="C:endosome membrane"/>
    <property type="evidence" value="ECO:0007669"/>
    <property type="project" value="TreeGrafter"/>
</dbReference>
<dbReference type="Gene3D" id="2.30.29.30">
    <property type="entry name" value="Pleckstrin-homology domain (PH domain)/Phosphotyrosine-binding domain (PTB)"/>
    <property type="match status" value="1"/>
</dbReference>
<evidence type="ECO:0000256" key="3">
    <source>
        <dbReference type="ARBA" id="ARBA00022490"/>
    </source>
</evidence>
<dbReference type="Gene3D" id="1.20.58.900">
    <property type="match status" value="1"/>
</dbReference>
<feature type="compositionally biased region" description="Polar residues" evidence="5">
    <location>
        <begin position="440"/>
        <end position="462"/>
    </location>
</feature>